<dbReference type="Gene3D" id="3.30.70.20">
    <property type="match status" value="1"/>
</dbReference>
<dbReference type="InterPro" id="IPR017896">
    <property type="entry name" value="4Fe4S_Fe-S-bd"/>
</dbReference>
<dbReference type="STRING" id="1121442.SAMN02745702_01137"/>
<dbReference type="PANTHER" id="PTHR42895">
    <property type="entry name" value="IRON-SULFUR CLUSTER-BINDING PROTEIN-RELATED"/>
    <property type="match status" value="1"/>
</dbReference>
<evidence type="ECO:0000259" key="1">
    <source>
        <dbReference type="PROSITE" id="PS51379"/>
    </source>
</evidence>
<sequence>MAKQKRKIIEINEELCNGCGQCVPSCAEGALAIIDGKAKVVKDMFCDGLGACLGDCPTGALKIVEREADPFDEEAAMEHVRRTREEKPSGGCPGSALHSFAPAGGGCPGSALHAFVPEAQTASASEGPAEQNSLGHWPVKIRLVPAHAPFLNGANLVVAADCTAVAVKDFHDRFVPGNVVMIGCPKFDPDDYAAKFEELFSNANIKSVTVVRMEVPCCQGIVGAVRKGLEASGKRLPYQEIVVGRQGELS</sequence>
<dbReference type="Proteomes" id="UP000189733">
    <property type="component" value="Unassembled WGS sequence"/>
</dbReference>
<dbReference type="AlphaFoldDB" id="A0A1T4VWS4"/>
<proteinExistence type="predicted"/>
<name>A0A1T4VWS4_9BACT</name>
<dbReference type="PROSITE" id="PS51379">
    <property type="entry name" value="4FE4S_FER_2"/>
    <property type="match status" value="2"/>
</dbReference>
<dbReference type="PANTHER" id="PTHR42895:SF1">
    <property type="entry name" value="IRON-SULFUR CLUSTER PROTEIN"/>
    <property type="match status" value="1"/>
</dbReference>
<feature type="domain" description="4Fe-4S ferredoxin-type" evidence="1">
    <location>
        <begin position="7"/>
        <end position="36"/>
    </location>
</feature>
<protein>
    <submittedName>
        <fullName evidence="2">4Fe-4S binding domain-containing protein</fullName>
    </submittedName>
</protein>
<feature type="domain" description="4Fe-4S ferredoxin-type" evidence="1">
    <location>
        <begin position="37"/>
        <end position="66"/>
    </location>
</feature>
<evidence type="ECO:0000313" key="3">
    <source>
        <dbReference type="Proteomes" id="UP000189733"/>
    </source>
</evidence>
<evidence type="ECO:0000313" key="2">
    <source>
        <dbReference type="EMBL" id="SKA69470.1"/>
    </source>
</evidence>
<dbReference type="EMBL" id="FUYA01000003">
    <property type="protein sequence ID" value="SKA69470.1"/>
    <property type="molecule type" value="Genomic_DNA"/>
</dbReference>
<keyword evidence="3" id="KW-1185">Reference proteome</keyword>
<accession>A0A1T4VWS4</accession>
<dbReference type="SUPFAM" id="SSF54862">
    <property type="entry name" value="4Fe-4S ferredoxins"/>
    <property type="match status" value="1"/>
</dbReference>
<dbReference type="Pfam" id="PF13237">
    <property type="entry name" value="Fer4_10"/>
    <property type="match status" value="1"/>
</dbReference>
<dbReference type="RefSeq" id="WP_078684438.1">
    <property type="nucleotide sequence ID" value="NZ_FUYA01000003.1"/>
</dbReference>
<gene>
    <name evidence="2" type="ORF">SAMN02745702_01137</name>
</gene>
<dbReference type="OrthoDB" id="9795268at2"/>
<dbReference type="InterPro" id="IPR052911">
    <property type="entry name" value="Corrinoid_activation_enz"/>
</dbReference>
<reference evidence="2 3" key="1">
    <citation type="submission" date="2017-02" db="EMBL/GenBank/DDBJ databases">
        <authorList>
            <person name="Peterson S.W."/>
        </authorList>
    </citation>
    <scope>NUCLEOTIDE SEQUENCE [LARGE SCALE GENOMIC DNA]</scope>
    <source>
        <strain evidence="2 3">DSM 18034</strain>
    </source>
</reference>
<organism evidence="2 3">
    <name type="scientific">Desulfobaculum bizertense DSM 18034</name>
    <dbReference type="NCBI Taxonomy" id="1121442"/>
    <lineage>
        <taxon>Bacteria</taxon>
        <taxon>Pseudomonadati</taxon>
        <taxon>Thermodesulfobacteriota</taxon>
        <taxon>Desulfovibrionia</taxon>
        <taxon>Desulfovibrionales</taxon>
        <taxon>Desulfovibrionaceae</taxon>
        <taxon>Desulfobaculum</taxon>
    </lineage>
</organism>